<dbReference type="PANTHER" id="PTHR39203">
    <property type="entry name" value="CYTOPLASMIC PROTEIN-RELATED"/>
    <property type="match status" value="1"/>
</dbReference>
<reference evidence="2 3" key="1">
    <citation type="journal article" date="2015" name="Genome Announc.">
        <title>Expanding the biotechnology potential of lactobacilli through comparative genomics of 213 strains and associated genera.</title>
        <authorList>
            <person name="Sun Z."/>
            <person name="Harris H.M."/>
            <person name="McCann A."/>
            <person name="Guo C."/>
            <person name="Argimon S."/>
            <person name="Zhang W."/>
            <person name="Yang X."/>
            <person name="Jeffery I.B."/>
            <person name="Cooney J.C."/>
            <person name="Kagawa T.F."/>
            <person name="Liu W."/>
            <person name="Song Y."/>
            <person name="Salvetti E."/>
            <person name="Wrobel A."/>
            <person name="Rasinkangas P."/>
            <person name="Parkhill J."/>
            <person name="Rea M.C."/>
            <person name="O'Sullivan O."/>
            <person name="Ritari J."/>
            <person name="Douillard F.P."/>
            <person name="Paul Ross R."/>
            <person name="Yang R."/>
            <person name="Briner A.E."/>
            <person name="Felis G.E."/>
            <person name="de Vos W.M."/>
            <person name="Barrangou R."/>
            <person name="Klaenhammer T.R."/>
            <person name="Caufield P.W."/>
            <person name="Cui Y."/>
            <person name="Zhang H."/>
            <person name="O'Toole P.W."/>
        </authorList>
    </citation>
    <scope>NUCLEOTIDE SEQUENCE [LARGE SCALE GENOMIC DNA]</scope>
    <source>
        <strain evidence="2 3">DSM 20019</strain>
    </source>
</reference>
<dbReference type="SUPFAM" id="SSF88697">
    <property type="entry name" value="PUA domain-like"/>
    <property type="match status" value="1"/>
</dbReference>
<sequence length="183" mass="21055">MGKFLFLVKWLNSAKLTTTLRMEEGMSMTPEVSQYWQHFIEQQQLPPDLQPAEIYSFGNTEQMANELARLVIIGQKTATTSAIELYEPDEHVPQVGDYNVILDGRDRPVAITKTIMCTIVKYNQVDAEHAFLEGEGDRTLAYWRSVHEPFFKAEYAEAGQVFTPTIACLCERFEVVTERRELR</sequence>
<dbReference type="AlphaFoldDB" id="A0AAJ0LFC7"/>
<name>A0AAJ0LFC7_LATCU</name>
<dbReference type="Gene3D" id="3.10.400.10">
    <property type="entry name" value="Sulfate adenylyltransferase"/>
    <property type="match status" value="1"/>
</dbReference>
<evidence type="ECO:0000259" key="1">
    <source>
        <dbReference type="SMART" id="SM01022"/>
    </source>
</evidence>
<dbReference type="Pfam" id="PF04266">
    <property type="entry name" value="ASCH"/>
    <property type="match status" value="1"/>
</dbReference>
<evidence type="ECO:0000313" key="3">
    <source>
        <dbReference type="Proteomes" id="UP000050828"/>
    </source>
</evidence>
<organism evidence="2 3">
    <name type="scientific">Latilactobacillus curvatus JCM 1096 = DSM 20019</name>
    <dbReference type="NCBI Taxonomy" id="1293592"/>
    <lineage>
        <taxon>Bacteria</taxon>
        <taxon>Bacillati</taxon>
        <taxon>Bacillota</taxon>
        <taxon>Bacilli</taxon>
        <taxon>Lactobacillales</taxon>
        <taxon>Lactobacillaceae</taxon>
        <taxon>Latilactobacillus</taxon>
    </lineage>
</organism>
<feature type="domain" description="ASCH" evidence="1">
    <location>
        <begin position="55"/>
        <end position="177"/>
    </location>
</feature>
<protein>
    <submittedName>
        <fullName evidence="2">ASCH domain protein</fullName>
    </submittedName>
</protein>
<dbReference type="PIRSF" id="PIRSF021320">
    <property type="entry name" value="DUF984"/>
    <property type="match status" value="1"/>
</dbReference>
<dbReference type="InterPro" id="IPR009326">
    <property type="entry name" value="DUF984"/>
</dbReference>
<dbReference type="EMBL" id="AZDL01000013">
    <property type="protein sequence ID" value="KRK92934.1"/>
    <property type="molecule type" value="Genomic_DNA"/>
</dbReference>
<dbReference type="InterPro" id="IPR007374">
    <property type="entry name" value="ASCH_domain"/>
</dbReference>
<accession>A0AAJ0LFC7</accession>
<dbReference type="PANTHER" id="PTHR39203:SF1">
    <property type="entry name" value="CYTOPLASMIC PROTEIN"/>
    <property type="match status" value="1"/>
</dbReference>
<dbReference type="InterPro" id="IPR015947">
    <property type="entry name" value="PUA-like_sf"/>
</dbReference>
<gene>
    <name evidence="2" type="ORF">FC08_GL000307</name>
</gene>
<dbReference type="SMART" id="SM01022">
    <property type="entry name" value="ASCH"/>
    <property type="match status" value="1"/>
</dbReference>
<proteinExistence type="predicted"/>
<comment type="caution">
    <text evidence="2">The sequence shown here is derived from an EMBL/GenBank/DDBJ whole genome shotgun (WGS) entry which is preliminary data.</text>
</comment>
<dbReference type="CDD" id="cd06553">
    <property type="entry name" value="ASCH_Ef3133_like"/>
    <property type="match status" value="1"/>
</dbReference>
<dbReference type="Proteomes" id="UP000050828">
    <property type="component" value="Unassembled WGS sequence"/>
</dbReference>
<evidence type="ECO:0000313" key="2">
    <source>
        <dbReference type="EMBL" id="KRK92934.1"/>
    </source>
</evidence>